<feature type="region of interest" description="Disordered" evidence="2">
    <location>
        <begin position="306"/>
        <end position="386"/>
    </location>
</feature>
<feature type="compositionally biased region" description="Basic and acidic residues" evidence="2">
    <location>
        <begin position="238"/>
        <end position="271"/>
    </location>
</feature>
<feature type="compositionally biased region" description="Basic and acidic residues" evidence="2">
    <location>
        <begin position="372"/>
        <end position="386"/>
    </location>
</feature>
<feature type="region of interest" description="Disordered" evidence="2">
    <location>
        <begin position="238"/>
        <end position="290"/>
    </location>
</feature>
<proteinExistence type="evidence at transcript level"/>
<feature type="compositionally biased region" description="Basic and acidic residues" evidence="2">
    <location>
        <begin position="178"/>
        <end position="198"/>
    </location>
</feature>
<evidence type="ECO:0000259" key="3">
    <source>
        <dbReference type="Pfam" id="PF15295"/>
    </source>
</evidence>
<sequence>MAEIAIDQSRLPRVQEVCRGFALLEDGALAHSLQEQEIEQHYASNVQKSQLVRQDVRVAKILQDQEERQARSHSREEQSREEQDSQYARAVQEEIHSRATERHRREEEDKEIARRLQEEEELRRREEEGQEDALPPAAEEVHSELGGGAGIGAWSLERGTARLGIRDPQHGEQPPETEGLRGDEELARHLQQEEETRLEQMQSQSQKSREEDFRVAQVAQDEEIARFIQRQELKAQKQAEEAGTDYERTCHRDGVREKRSSRAGGRGERLRSVGMASGEWTPPREDTSMEHVRKARQLFPRNIAEALDPTFKTQNTDVSQPEPHSPLTPEMCGSCPVPPGGLYDYMDDNSEPEFIPPTRRPQEKLPRQKSKDKKESCKQREIGRAH</sequence>
<reference evidence="4" key="1">
    <citation type="journal article" date="2014" name="Nature">
        <title>Elephant shark genome provides unique insights into gnathostome evolution.</title>
        <authorList>
            <consortium name="International Elephant Shark Genome Sequencing Consortium"/>
            <person name="Venkatesh B."/>
            <person name="Lee A.P."/>
            <person name="Ravi V."/>
            <person name="Maurya A.K."/>
            <person name="Lian M.M."/>
            <person name="Swann J.B."/>
            <person name="Ohta Y."/>
            <person name="Flajnik M.F."/>
            <person name="Sutoh Y."/>
            <person name="Kasahara M."/>
            <person name="Hoon S."/>
            <person name="Gangu V."/>
            <person name="Roy S.W."/>
            <person name="Irimia M."/>
            <person name="Korzh V."/>
            <person name="Kondrychyn I."/>
            <person name="Lim Z.W."/>
            <person name="Tay B.H."/>
            <person name="Tohari S."/>
            <person name="Kong K.W."/>
            <person name="Ho S."/>
            <person name="Lorente-Galdos B."/>
            <person name="Quilez J."/>
            <person name="Marques-Bonet T."/>
            <person name="Raney B.J."/>
            <person name="Ingham P.W."/>
            <person name="Tay A."/>
            <person name="Hillier L.W."/>
            <person name="Minx P."/>
            <person name="Boehm T."/>
            <person name="Wilson R.K."/>
            <person name="Brenner S."/>
            <person name="Warren W.C."/>
        </authorList>
    </citation>
    <scope>NUCLEOTIDE SEQUENCE</scope>
    <source>
        <tissue evidence="4">Ovary</tissue>
    </source>
</reference>
<dbReference type="AlphaFoldDB" id="V9KXZ3"/>
<accession>V9KXZ3</accession>
<feature type="compositionally biased region" description="Basic and acidic residues" evidence="2">
    <location>
        <begin position="64"/>
        <end position="83"/>
    </location>
</feature>
<feature type="non-terminal residue" evidence="4">
    <location>
        <position position="386"/>
    </location>
</feature>
<dbReference type="InterPro" id="IPR039303">
    <property type="entry name" value="CCDC50"/>
</dbReference>
<dbReference type="Pfam" id="PF15295">
    <property type="entry name" value="CCDC50_N"/>
    <property type="match status" value="1"/>
</dbReference>
<protein>
    <submittedName>
        <fullName evidence="4">Coiled-coil domain-containing protein 50-like protein</fullName>
    </submittedName>
</protein>
<keyword evidence="1" id="KW-0175">Coiled coil</keyword>
<evidence type="ECO:0000256" key="2">
    <source>
        <dbReference type="SAM" id="MobiDB-lite"/>
    </source>
</evidence>
<evidence type="ECO:0000256" key="1">
    <source>
        <dbReference type="ARBA" id="ARBA00023054"/>
    </source>
</evidence>
<dbReference type="EMBL" id="JW871038">
    <property type="protein sequence ID" value="AFP03556.1"/>
    <property type="molecule type" value="mRNA"/>
</dbReference>
<dbReference type="InterPro" id="IPR029311">
    <property type="entry name" value="CCDC50_N"/>
</dbReference>
<feature type="compositionally biased region" description="Basic and acidic residues" evidence="2">
    <location>
        <begin position="91"/>
        <end position="127"/>
    </location>
</feature>
<feature type="domain" description="Coiled-coil" evidence="3">
    <location>
        <begin position="5"/>
        <end position="125"/>
    </location>
</feature>
<dbReference type="PANTHER" id="PTHR22115">
    <property type="entry name" value="C3ORF6 PROTEIN-RELATED"/>
    <property type="match status" value="1"/>
</dbReference>
<feature type="region of interest" description="Disordered" evidence="2">
    <location>
        <begin position="64"/>
        <end position="215"/>
    </location>
</feature>
<evidence type="ECO:0000313" key="4">
    <source>
        <dbReference type="EMBL" id="AFP03556.1"/>
    </source>
</evidence>
<organism evidence="4">
    <name type="scientific">Callorhinchus milii</name>
    <name type="common">Ghost shark</name>
    <dbReference type="NCBI Taxonomy" id="7868"/>
    <lineage>
        <taxon>Eukaryota</taxon>
        <taxon>Metazoa</taxon>
        <taxon>Chordata</taxon>
        <taxon>Craniata</taxon>
        <taxon>Vertebrata</taxon>
        <taxon>Chondrichthyes</taxon>
        <taxon>Holocephali</taxon>
        <taxon>Chimaeriformes</taxon>
        <taxon>Callorhinchidae</taxon>
        <taxon>Callorhinchus</taxon>
    </lineage>
</organism>
<name>V9KXZ3_CALMI</name>
<dbReference type="PANTHER" id="PTHR22115:SF5">
    <property type="entry name" value="COILED-COIL DOMAIN-CONTAINING PROTEIN 50-LIKE ISOFORM X1"/>
    <property type="match status" value="1"/>
</dbReference>